<feature type="compositionally biased region" description="Basic residues" evidence="3">
    <location>
        <begin position="40"/>
        <end position="61"/>
    </location>
</feature>
<dbReference type="SMART" id="SM00560">
    <property type="entry name" value="LamGL"/>
    <property type="match status" value="1"/>
</dbReference>
<feature type="compositionally biased region" description="Basic and acidic residues" evidence="3">
    <location>
        <begin position="18"/>
        <end position="39"/>
    </location>
</feature>
<sequence>MAGVRRGRWCHRRTAHRRGADEPDGERHGLRALRHEPRRQPRHRQYRPRRRAGSARHRRDHSRLCEFQRHPVTLGGQYTQSVWLRPNINAASGTVFYGVMGNGSGNNAAPYLGVWADGRIEAGFSTGSTVRGAATPTGTLVPNQWNHVVVTFNGSQLLIYHNGTALGTLTTTNVPVSTPVAYFGNLGASATPSCFPGSLDEISLWSRALSQAETRQLRHLTLDGTESGLLAYLQLNAGPNVVVDAVRGKIGTPVGTTVVGSTAPVGYGRSTRMAVTGAGNYSFAGTDLAIDFAAAGSPPYDVVVSRLDGQPLGTQPADASLKGTFAGAYWIIDRYSTSSFAATTTFSLSPADLSPADAATPANLRLFKRDSNGDGTFEAPIAASSADAAAGTVAFPVTSFSQAVIGTFGSSPLPVELLSFTAAPVAGGVRLAWATAQEQHSAYFQVERSPDGQLFAAIGRVPAAGTSSSARAYALTDAQLPGRAGLLYYRLRQVDLDGTSSYSEVRAVAASGAGAAAQLTLLPNPTPGGQATLTGAAPGAAVLVLDLRGRRLLAATADAAGTARLQLPVHAPAGVYVVRCGGQAMRLVRQ</sequence>
<dbReference type="GO" id="GO:0005975">
    <property type="term" value="P:carbohydrate metabolic process"/>
    <property type="evidence" value="ECO:0007669"/>
    <property type="project" value="UniProtKB-ARBA"/>
</dbReference>
<dbReference type="Proteomes" id="UP000282184">
    <property type="component" value="Unassembled WGS sequence"/>
</dbReference>
<dbReference type="InterPro" id="IPR013320">
    <property type="entry name" value="ConA-like_dom_sf"/>
</dbReference>
<proteinExistence type="predicted"/>
<keyword evidence="1" id="KW-0732">Signal</keyword>
<evidence type="ECO:0000313" key="6">
    <source>
        <dbReference type="Proteomes" id="UP000282184"/>
    </source>
</evidence>
<protein>
    <submittedName>
        <fullName evidence="5">LamG domain-containing protein</fullName>
    </submittedName>
</protein>
<dbReference type="GO" id="GO:0004553">
    <property type="term" value="F:hydrolase activity, hydrolyzing O-glycosyl compounds"/>
    <property type="evidence" value="ECO:0007669"/>
    <property type="project" value="UniProtKB-ARBA"/>
</dbReference>
<organism evidence="5 6">
    <name type="scientific">Hymenobacter gummosus</name>
    <dbReference type="NCBI Taxonomy" id="1776032"/>
    <lineage>
        <taxon>Bacteria</taxon>
        <taxon>Pseudomonadati</taxon>
        <taxon>Bacteroidota</taxon>
        <taxon>Cytophagia</taxon>
        <taxon>Cytophagales</taxon>
        <taxon>Hymenobacteraceae</taxon>
        <taxon>Hymenobacter</taxon>
    </lineage>
</organism>
<evidence type="ECO:0000259" key="4">
    <source>
        <dbReference type="SMART" id="SM00560"/>
    </source>
</evidence>
<dbReference type="OrthoDB" id="9801383at2"/>
<evidence type="ECO:0000256" key="1">
    <source>
        <dbReference type="ARBA" id="ARBA00022729"/>
    </source>
</evidence>
<dbReference type="SUPFAM" id="SSF49899">
    <property type="entry name" value="Concanavalin A-like lectins/glucanases"/>
    <property type="match status" value="1"/>
</dbReference>
<feature type="compositionally biased region" description="Basic residues" evidence="3">
    <location>
        <begin position="1"/>
        <end position="17"/>
    </location>
</feature>
<reference evidence="5 6" key="1">
    <citation type="submission" date="2018-12" db="EMBL/GenBank/DDBJ databases">
        <title>Hymenobacter gummosus sp. nov., isolated from a spring.</title>
        <authorList>
            <person name="Nie L."/>
        </authorList>
    </citation>
    <scope>NUCLEOTIDE SEQUENCE [LARGE SCALE GENOMIC DNA]</scope>
    <source>
        <strain evidence="5 6">KCTC 52166</strain>
    </source>
</reference>
<evidence type="ECO:0000256" key="2">
    <source>
        <dbReference type="ARBA" id="ARBA00023157"/>
    </source>
</evidence>
<evidence type="ECO:0000256" key="3">
    <source>
        <dbReference type="SAM" id="MobiDB-lite"/>
    </source>
</evidence>
<dbReference type="Gene3D" id="2.60.120.200">
    <property type="match status" value="1"/>
</dbReference>
<keyword evidence="2" id="KW-1015">Disulfide bond</keyword>
<comment type="caution">
    <text evidence="5">The sequence shown here is derived from an EMBL/GenBank/DDBJ whole genome shotgun (WGS) entry which is preliminary data.</text>
</comment>
<dbReference type="InterPro" id="IPR006558">
    <property type="entry name" value="LamG-like"/>
</dbReference>
<dbReference type="Pfam" id="PF13385">
    <property type="entry name" value="Laminin_G_3"/>
    <property type="match status" value="1"/>
</dbReference>
<dbReference type="AlphaFoldDB" id="A0A3S0JKW7"/>
<gene>
    <name evidence="5" type="ORF">EJV47_02380</name>
</gene>
<name>A0A3S0JKW7_9BACT</name>
<feature type="domain" description="LamG-like jellyroll fold" evidence="4">
    <location>
        <begin position="76"/>
        <end position="212"/>
    </location>
</feature>
<feature type="region of interest" description="Disordered" evidence="3">
    <location>
        <begin position="1"/>
        <end position="62"/>
    </location>
</feature>
<dbReference type="EMBL" id="RXOF01000001">
    <property type="protein sequence ID" value="RTQ53604.1"/>
    <property type="molecule type" value="Genomic_DNA"/>
</dbReference>
<accession>A0A3S0JKW7</accession>
<keyword evidence="6" id="KW-1185">Reference proteome</keyword>
<evidence type="ECO:0000313" key="5">
    <source>
        <dbReference type="EMBL" id="RTQ53604.1"/>
    </source>
</evidence>